<evidence type="ECO:0000313" key="2">
    <source>
        <dbReference type="EMBL" id="RLU22583.1"/>
    </source>
</evidence>
<dbReference type="AlphaFoldDB" id="A0A3L8DQX1"/>
<feature type="non-terminal residue" evidence="2">
    <location>
        <position position="1"/>
    </location>
</feature>
<proteinExistence type="predicted"/>
<sequence length="126" mass="14230">DLCQRDKVMGSVSLDPQSMENNQERILLDGGSCTSRLSKQNQNQSSTTSQHQVNVKTHYASKESEIWCSLQSTISNCSARDGDEYGKEKDCAEYFEILKFPFPKKVKAYGGRKTNASKRRVTFADH</sequence>
<evidence type="ECO:0000256" key="1">
    <source>
        <dbReference type="SAM" id="MobiDB-lite"/>
    </source>
</evidence>
<reference evidence="2" key="2">
    <citation type="submission" date="2018-07" db="EMBL/GenBank/DDBJ databases">
        <authorList>
            <person name="Mckenzie S.K."/>
            <person name="Kronauer D.J.C."/>
        </authorList>
    </citation>
    <scope>NUCLEOTIDE SEQUENCE</scope>
    <source>
        <strain evidence="2">Clonal line C1</strain>
    </source>
</reference>
<gene>
    <name evidence="2" type="ORF">DMN91_004861</name>
</gene>
<dbReference type="Proteomes" id="UP000279307">
    <property type="component" value="Chromosome 5"/>
</dbReference>
<comment type="caution">
    <text evidence="2">The sequence shown here is derived from an EMBL/GenBank/DDBJ whole genome shotgun (WGS) entry which is preliminary data.</text>
</comment>
<accession>A0A3L8DQX1</accession>
<reference evidence="2" key="1">
    <citation type="journal article" date="2018" name="Genome Res.">
        <title>The genomic architecture and molecular evolution of ant odorant receptors.</title>
        <authorList>
            <person name="McKenzie S.K."/>
            <person name="Kronauer D.J.C."/>
        </authorList>
    </citation>
    <scope>NUCLEOTIDE SEQUENCE [LARGE SCALE GENOMIC DNA]</scope>
    <source>
        <strain evidence="2">Clonal line C1</strain>
    </source>
</reference>
<feature type="region of interest" description="Disordered" evidence="1">
    <location>
        <begin position="1"/>
        <end position="21"/>
    </location>
</feature>
<protein>
    <submittedName>
        <fullName evidence="2">Uncharacterized protein</fullName>
    </submittedName>
</protein>
<dbReference type="EMBL" id="QOIP01000005">
    <property type="protein sequence ID" value="RLU22583.1"/>
    <property type="molecule type" value="Genomic_DNA"/>
</dbReference>
<organism evidence="2">
    <name type="scientific">Ooceraea biroi</name>
    <name type="common">Clonal raider ant</name>
    <name type="synonym">Cerapachys biroi</name>
    <dbReference type="NCBI Taxonomy" id="2015173"/>
    <lineage>
        <taxon>Eukaryota</taxon>
        <taxon>Metazoa</taxon>
        <taxon>Ecdysozoa</taxon>
        <taxon>Arthropoda</taxon>
        <taxon>Hexapoda</taxon>
        <taxon>Insecta</taxon>
        <taxon>Pterygota</taxon>
        <taxon>Neoptera</taxon>
        <taxon>Endopterygota</taxon>
        <taxon>Hymenoptera</taxon>
        <taxon>Apocrita</taxon>
        <taxon>Aculeata</taxon>
        <taxon>Formicoidea</taxon>
        <taxon>Formicidae</taxon>
        <taxon>Dorylinae</taxon>
        <taxon>Ooceraea</taxon>
    </lineage>
</organism>
<name>A0A3L8DQX1_OOCBI</name>